<evidence type="ECO:0000259" key="10">
    <source>
        <dbReference type="Pfam" id="PF08241"/>
    </source>
</evidence>
<comment type="pathway">
    <text evidence="2 9">Cofactor biosynthesis; biotin biosynthesis.</text>
</comment>
<keyword evidence="7 9" id="KW-0949">S-adenosyl-L-methionine</keyword>
<evidence type="ECO:0000313" key="12">
    <source>
        <dbReference type="Proteomes" id="UP000006334"/>
    </source>
</evidence>
<dbReference type="GO" id="GO:0008757">
    <property type="term" value="F:S-adenosylmethionine-dependent methyltransferase activity"/>
    <property type="evidence" value="ECO:0007669"/>
    <property type="project" value="InterPro"/>
</dbReference>
<dbReference type="UniPathway" id="UPA00078"/>
<feature type="domain" description="Methyltransferase type 11" evidence="10">
    <location>
        <begin position="50"/>
        <end position="147"/>
    </location>
</feature>
<proteinExistence type="inferred from homology"/>
<dbReference type="PANTHER" id="PTHR44942">
    <property type="entry name" value="METHYLTRANSF_11 DOMAIN-CONTAINING PROTEIN"/>
    <property type="match status" value="1"/>
</dbReference>
<evidence type="ECO:0000256" key="7">
    <source>
        <dbReference type="ARBA" id="ARBA00022691"/>
    </source>
</evidence>
<dbReference type="Proteomes" id="UP000006334">
    <property type="component" value="Unassembled WGS sequence"/>
</dbReference>
<name>K6WWY7_9ALTE</name>
<protein>
    <recommendedName>
        <fullName evidence="4 9">Malonyl-[acyl-carrier protein] O-methyltransferase</fullName>
        <shortName evidence="9">Malonyl-ACP O-methyltransferase</shortName>
        <ecNumber evidence="4 9">2.1.1.197</ecNumber>
    </recommendedName>
    <alternativeName>
        <fullName evidence="9">Biotin synthesis protein BioC</fullName>
    </alternativeName>
</protein>
<evidence type="ECO:0000313" key="11">
    <source>
        <dbReference type="EMBL" id="GAC12959.1"/>
    </source>
</evidence>
<dbReference type="GO" id="GO:0009102">
    <property type="term" value="P:biotin biosynthetic process"/>
    <property type="evidence" value="ECO:0007669"/>
    <property type="project" value="UniProtKB-UniRule"/>
</dbReference>
<dbReference type="InterPro" id="IPR029063">
    <property type="entry name" value="SAM-dependent_MTases_sf"/>
</dbReference>
<dbReference type="STRING" id="1127673.GLIP_0309"/>
<evidence type="ECO:0000256" key="6">
    <source>
        <dbReference type="ARBA" id="ARBA00022679"/>
    </source>
</evidence>
<dbReference type="HAMAP" id="MF_00835">
    <property type="entry name" value="BioC"/>
    <property type="match status" value="1"/>
</dbReference>
<evidence type="ECO:0000256" key="3">
    <source>
        <dbReference type="ARBA" id="ARBA00008361"/>
    </source>
</evidence>
<dbReference type="GO" id="GO:0032259">
    <property type="term" value="P:methylation"/>
    <property type="evidence" value="ECO:0007669"/>
    <property type="project" value="UniProtKB-KW"/>
</dbReference>
<dbReference type="InterPro" id="IPR051052">
    <property type="entry name" value="Diverse_substrate_MTase"/>
</dbReference>
<evidence type="ECO:0000256" key="2">
    <source>
        <dbReference type="ARBA" id="ARBA00004746"/>
    </source>
</evidence>
<dbReference type="InterPro" id="IPR011814">
    <property type="entry name" value="BioC"/>
</dbReference>
<reference evidence="11 12" key="1">
    <citation type="journal article" date="2017" name="Antonie Van Leeuwenhoek">
        <title>Rhizobium rhizosphaerae sp. nov., a novel species isolated from rice rhizosphere.</title>
        <authorList>
            <person name="Zhao J.J."/>
            <person name="Zhang J."/>
            <person name="Zhang R.J."/>
            <person name="Zhang C.W."/>
            <person name="Yin H.Q."/>
            <person name="Zhang X.X."/>
        </authorList>
    </citation>
    <scope>NUCLEOTIDE SEQUENCE [LARGE SCALE GENOMIC DNA]</scope>
    <source>
        <strain evidence="11 12">E3</strain>
    </source>
</reference>
<comment type="catalytic activity">
    <reaction evidence="1 9">
        <text>malonyl-[ACP] + S-adenosyl-L-methionine = malonyl-[ACP] methyl ester + S-adenosyl-L-homocysteine</text>
        <dbReference type="Rhea" id="RHEA:17105"/>
        <dbReference type="Rhea" id="RHEA-COMP:9623"/>
        <dbReference type="Rhea" id="RHEA-COMP:9954"/>
        <dbReference type="ChEBI" id="CHEBI:57856"/>
        <dbReference type="ChEBI" id="CHEBI:59789"/>
        <dbReference type="ChEBI" id="CHEBI:78449"/>
        <dbReference type="ChEBI" id="CHEBI:78845"/>
        <dbReference type="EC" id="2.1.1.197"/>
    </reaction>
</comment>
<accession>K6WWY7</accession>
<dbReference type="Pfam" id="PF08241">
    <property type="entry name" value="Methyltransf_11"/>
    <property type="match status" value="1"/>
</dbReference>
<comment type="caution">
    <text evidence="11">The sequence shown here is derived from an EMBL/GenBank/DDBJ whole genome shotgun (WGS) entry which is preliminary data.</text>
</comment>
<dbReference type="Gene3D" id="3.40.50.150">
    <property type="entry name" value="Vaccinia Virus protein VP39"/>
    <property type="match status" value="1"/>
</dbReference>
<evidence type="ECO:0000256" key="1">
    <source>
        <dbReference type="ARBA" id="ARBA00000852"/>
    </source>
</evidence>
<dbReference type="AlphaFoldDB" id="K6WWY7"/>
<keyword evidence="8 9" id="KW-0093">Biotin biosynthesis</keyword>
<dbReference type="PANTHER" id="PTHR44942:SF4">
    <property type="entry name" value="METHYLTRANSFERASE TYPE 11 DOMAIN-CONTAINING PROTEIN"/>
    <property type="match status" value="1"/>
</dbReference>
<organism evidence="11 12">
    <name type="scientific">Aliiglaciecola lipolytica E3</name>
    <dbReference type="NCBI Taxonomy" id="1127673"/>
    <lineage>
        <taxon>Bacteria</taxon>
        <taxon>Pseudomonadati</taxon>
        <taxon>Pseudomonadota</taxon>
        <taxon>Gammaproteobacteria</taxon>
        <taxon>Alteromonadales</taxon>
        <taxon>Alteromonadaceae</taxon>
        <taxon>Aliiglaciecola</taxon>
    </lineage>
</organism>
<keyword evidence="5 9" id="KW-0489">Methyltransferase</keyword>
<comment type="similarity">
    <text evidence="3 9">Belongs to the methyltransferase superfamily.</text>
</comment>
<gene>
    <name evidence="9 11" type="primary">bioC</name>
    <name evidence="11" type="ORF">GLIP_0309</name>
</gene>
<keyword evidence="12" id="KW-1185">Reference proteome</keyword>
<dbReference type="EMBL" id="BAEN01000011">
    <property type="protein sequence ID" value="GAC12959.1"/>
    <property type="molecule type" value="Genomic_DNA"/>
</dbReference>
<sequence length="268" mass="30392">MSELVLDKKRRIAYQFSQSAHRYDNIAQVQLDIGFDAIQQVQPNATGKLLDIGCGTGRLTRMLAPKFQHTYGIDLAEGMINHAQQCIGQEHDQHNIDYRVADAEALPFLDNQFDTVFSCMALQWCSPISQSLQEAFRVLVEEGNAVIAILTDGSMAQLHATWQKIDSVPRVNHFISHQELVDAAQRIGFDVSHQQKSYTTWHKGAVELLNSIRHIGANVVSKTGNHARFARNTLAEFERAYQQDFAEQDLLPLTYNVSFLKLHKKRMK</sequence>
<dbReference type="SUPFAM" id="SSF53335">
    <property type="entry name" value="S-adenosyl-L-methionine-dependent methyltransferases"/>
    <property type="match status" value="1"/>
</dbReference>
<dbReference type="RefSeq" id="WP_008842779.1">
    <property type="nucleotide sequence ID" value="NZ_BAEN01000011.1"/>
</dbReference>
<dbReference type="GO" id="GO:0102130">
    <property type="term" value="F:malonyl-CoA methyltransferase activity"/>
    <property type="evidence" value="ECO:0007669"/>
    <property type="project" value="UniProtKB-EC"/>
</dbReference>
<dbReference type="eggNOG" id="COG2226">
    <property type="taxonomic scope" value="Bacteria"/>
</dbReference>
<dbReference type="CDD" id="cd02440">
    <property type="entry name" value="AdoMet_MTases"/>
    <property type="match status" value="1"/>
</dbReference>
<evidence type="ECO:0000256" key="8">
    <source>
        <dbReference type="ARBA" id="ARBA00022756"/>
    </source>
</evidence>
<comment type="function">
    <text evidence="9">Converts the free carboxyl group of a malonyl-thioester to its methyl ester by transfer of a methyl group from S-adenosyl-L-methionine (SAM). It allows to synthesize pimeloyl-ACP via the fatty acid synthetic pathway.</text>
</comment>
<keyword evidence="6 9" id="KW-0808">Transferase</keyword>
<dbReference type="EC" id="2.1.1.197" evidence="4 9"/>
<evidence type="ECO:0000256" key="5">
    <source>
        <dbReference type="ARBA" id="ARBA00022603"/>
    </source>
</evidence>
<dbReference type="OrthoDB" id="9760689at2"/>
<evidence type="ECO:0000256" key="4">
    <source>
        <dbReference type="ARBA" id="ARBA00012327"/>
    </source>
</evidence>
<dbReference type="InterPro" id="IPR013216">
    <property type="entry name" value="Methyltransf_11"/>
</dbReference>
<dbReference type="GO" id="GO:0010340">
    <property type="term" value="F:carboxyl-O-methyltransferase activity"/>
    <property type="evidence" value="ECO:0007669"/>
    <property type="project" value="UniProtKB-UniRule"/>
</dbReference>
<evidence type="ECO:0000256" key="9">
    <source>
        <dbReference type="HAMAP-Rule" id="MF_00835"/>
    </source>
</evidence>